<reference evidence="1 2" key="1">
    <citation type="journal article" date="2015" name="Front. Microbiol.">
        <title>Identification of staphylococcal phage with reduced transcription in human blood through transcriptome sequencing.</title>
        <authorList>
            <person name="Santiago-Rodriguez T.M."/>
            <person name="Naidu M."/>
            <person name="Jones M.B."/>
            <person name="Ly M."/>
            <person name="Pride D.T."/>
        </authorList>
    </citation>
    <scope>NUCLEOTIDE SEQUENCE [LARGE SCALE GENOMIC DNA]</scope>
</reference>
<evidence type="ECO:0008006" key="3">
    <source>
        <dbReference type="Google" id="ProtNLM"/>
    </source>
</evidence>
<accession>A0A0H3U300</accession>
<dbReference type="Proteomes" id="UP000207658">
    <property type="component" value="Segment"/>
</dbReference>
<protein>
    <recommendedName>
        <fullName evidence="3">DUF3310 domain-containing protein</fullName>
    </recommendedName>
</protein>
<dbReference type="RefSeq" id="YP_009209279.1">
    <property type="nucleotide sequence ID" value="NC_028917.1"/>
</dbReference>
<dbReference type="GeneID" id="26635783"/>
<proteinExistence type="predicted"/>
<organism evidence="1 2">
    <name type="scientific">Staphylococcus phage 3MRA</name>
    <dbReference type="NCBI Taxonomy" id="1505026"/>
    <lineage>
        <taxon>Viruses</taxon>
        <taxon>Duplodnaviria</taxon>
        <taxon>Heunggongvirae</taxon>
        <taxon>Uroviricota</taxon>
        <taxon>Caudoviricetes</taxon>
        <taxon>Azeredovirinae</taxon>
        <taxon>Phietavirus</taxon>
        <taxon>Phietavirus pv3MRA</taxon>
    </lineage>
</organism>
<name>A0A0H3U300_9CAUD</name>
<dbReference type="Pfam" id="PF11753">
    <property type="entry name" value="DUF3310"/>
    <property type="match status" value="1"/>
</dbReference>
<evidence type="ECO:0000313" key="2">
    <source>
        <dbReference type="Proteomes" id="UP000207658"/>
    </source>
</evidence>
<dbReference type="EMBL" id="KJ452291">
    <property type="protein sequence ID" value="AIB56221.1"/>
    <property type="molecule type" value="Genomic_DNA"/>
</dbReference>
<dbReference type="KEGG" id="vg:26635783"/>
<dbReference type="OrthoDB" id="26730at10239"/>
<evidence type="ECO:0000313" key="1">
    <source>
        <dbReference type="EMBL" id="AIB56221.1"/>
    </source>
</evidence>
<dbReference type="InterPro" id="IPR021739">
    <property type="entry name" value="SaV-like"/>
</dbReference>
<sequence>MSIISNRKVDMNETQDNVKQPAHYTYGDIEIIDFIIEQVTAQYPPQLAFAIGNAIKYLSRAPLKSGHEDLAKAKFYVQRAFDLWEG</sequence>
<keyword evidence="2" id="KW-1185">Reference proteome</keyword>